<dbReference type="EMBL" id="CP000612">
    <property type="protein sequence ID" value="ABO51527.1"/>
    <property type="molecule type" value="Genomic_DNA"/>
</dbReference>
<reference evidence="1 2" key="1">
    <citation type="submission" date="2007-03" db="EMBL/GenBank/DDBJ databases">
        <title>Complete sequence of Desulfotomaculum reducens MI-1.</title>
        <authorList>
            <consortium name="US DOE Joint Genome Institute"/>
            <person name="Copeland A."/>
            <person name="Lucas S."/>
            <person name="Lapidus A."/>
            <person name="Barry K."/>
            <person name="Detter J.C."/>
            <person name="Glavina del Rio T."/>
            <person name="Hammon N."/>
            <person name="Israni S."/>
            <person name="Dalin E."/>
            <person name="Tice H."/>
            <person name="Pitluck S."/>
            <person name="Sims D."/>
            <person name="Brettin T."/>
            <person name="Bruce D."/>
            <person name="Han C."/>
            <person name="Tapia R."/>
            <person name="Schmutz J."/>
            <person name="Larimer F."/>
            <person name="Land M."/>
            <person name="Hauser L."/>
            <person name="Kyrpides N."/>
            <person name="Kim E."/>
            <person name="Tebo B.M."/>
            <person name="Richardson P."/>
        </authorList>
    </citation>
    <scope>NUCLEOTIDE SEQUENCE [LARGE SCALE GENOMIC DNA]</scope>
    <source>
        <strain evidence="1 2">MI-1</strain>
    </source>
</reference>
<dbReference type="STRING" id="349161.Dred_3024"/>
<gene>
    <name evidence="1" type="ordered locus">Dred_3024</name>
</gene>
<dbReference type="eggNOG" id="COG3012">
    <property type="taxonomic scope" value="Bacteria"/>
</dbReference>
<accession>A4J8X4</accession>
<dbReference type="HOGENOM" id="CLU_1308467_0_0_9"/>
<dbReference type="KEGG" id="drm:Dred_3024"/>
<name>A4J8X4_DESRM</name>
<evidence type="ECO:0000313" key="1">
    <source>
        <dbReference type="EMBL" id="ABO51527.1"/>
    </source>
</evidence>
<evidence type="ECO:0000313" key="2">
    <source>
        <dbReference type="Proteomes" id="UP000001556"/>
    </source>
</evidence>
<keyword evidence="2" id="KW-1185">Reference proteome</keyword>
<proteinExistence type="predicted"/>
<dbReference type="Proteomes" id="UP000001556">
    <property type="component" value="Chromosome"/>
</dbReference>
<dbReference type="AlphaFoldDB" id="A4J8X4"/>
<organism evidence="1 2">
    <name type="scientific">Desulforamulus reducens (strain ATCC BAA-1160 / DSM 100696 / MI-1)</name>
    <name type="common">Desulfotomaculum reducens</name>
    <dbReference type="NCBI Taxonomy" id="349161"/>
    <lineage>
        <taxon>Bacteria</taxon>
        <taxon>Bacillati</taxon>
        <taxon>Bacillota</taxon>
        <taxon>Clostridia</taxon>
        <taxon>Eubacteriales</taxon>
        <taxon>Peptococcaceae</taxon>
        <taxon>Desulforamulus</taxon>
    </lineage>
</organism>
<sequence>MTIFFALFERTFFMDKVMDYIQALTNLYGVVHKDKVQEIYNQQNDDKIDDKSMEYIIKEKKDYLINHRQITVHKDYFVYLSIMVAGSYFDEELRAKEGKPYYIPEKEELLKYKDVNYFEVNKEYEELLQFLKKMFWRKSKAEDVAREIQMHCESFRAMENLHLLFEEKKIRFKNAKQADELMRLIRNLANNTRIWQNNGYTPNELDVGKR</sequence>
<protein>
    <submittedName>
        <fullName evidence="1">Uncharacterized protein</fullName>
    </submittedName>
</protein>